<dbReference type="GO" id="GO:0003700">
    <property type="term" value="F:DNA-binding transcription factor activity"/>
    <property type="evidence" value="ECO:0007669"/>
    <property type="project" value="InterPro"/>
</dbReference>
<protein>
    <submittedName>
        <fullName evidence="6">LysR family transcriptional regulator</fullName>
    </submittedName>
</protein>
<dbReference type="SUPFAM" id="SSF53850">
    <property type="entry name" value="Periplasmic binding protein-like II"/>
    <property type="match status" value="1"/>
</dbReference>
<name>A0A8I1DRH7_BURCE</name>
<dbReference type="Pfam" id="PF03466">
    <property type="entry name" value="LysR_substrate"/>
    <property type="match status" value="1"/>
</dbReference>
<dbReference type="GO" id="GO:0005829">
    <property type="term" value="C:cytosol"/>
    <property type="evidence" value="ECO:0007669"/>
    <property type="project" value="TreeGrafter"/>
</dbReference>
<dbReference type="SUPFAM" id="SSF46785">
    <property type="entry name" value="Winged helix' DNA-binding domain"/>
    <property type="match status" value="1"/>
</dbReference>
<dbReference type="InterPro" id="IPR000847">
    <property type="entry name" value="LysR_HTH_N"/>
</dbReference>
<dbReference type="PRINTS" id="PR00039">
    <property type="entry name" value="HTHLYSR"/>
</dbReference>
<dbReference type="InterPro" id="IPR005119">
    <property type="entry name" value="LysR_subst-bd"/>
</dbReference>
<evidence type="ECO:0000256" key="3">
    <source>
        <dbReference type="ARBA" id="ARBA00023125"/>
    </source>
</evidence>
<evidence type="ECO:0000259" key="5">
    <source>
        <dbReference type="PROSITE" id="PS50931"/>
    </source>
</evidence>
<dbReference type="PANTHER" id="PTHR30419:SF8">
    <property type="entry name" value="NITROGEN ASSIMILATION TRANSCRIPTIONAL ACTIVATOR-RELATED"/>
    <property type="match status" value="1"/>
</dbReference>
<dbReference type="Proteomes" id="UP000645612">
    <property type="component" value="Unassembled WGS sequence"/>
</dbReference>
<feature type="domain" description="HTH lysR-type" evidence="5">
    <location>
        <begin position="1"/>
        <end position="58"/>
    </location>
</feature>
<dbReference type="InterPro" id="IPR036388">
    <property type="entry name" value="WH-like_DNA-bd_sf"/>
</dbReference>
<dbReference type="GO" id="GO:0003677">
    <property type="term" value="F:DNA binding"/>
    <property type="evidence" value="ECO:0007669"/>
    <property type="project" value="UniProtKB-KW"/>
</dbReference>
<proteinExistence type="inferred from homology"/>
<gene>
    <name evidence="6" type="ORF">JAO13_36900</name>
</gene>
<comment type="caution">
    <text evidence="6">The sequence shown here is derived from an EMBL/GenBank/DDBJ whole genome shotgun (WGS) entry which is preliminary data.</text>
</comment>
<keyword evidence="3" id="KW-0238">DNA-binding</keyword>
<dbReference type="InterPro" id="IPR050950">
    <property type="entry name" value="HTH-type_LysR_regulators"/>
</dbReference>
<evidence type="ECO:0000313" key="6">
    <source>
        <dbReference type="EMBL" id="MBH9702025.1"/>
    </source>
</evidence>
<dbReference type="FunFam" id="1.10.10.10:FF:000001">
    <property type="entry name" value="LysR family transcriptional regulator"/>
    <property type="match status" value="1"/>
</dbReference>
<evidence type="ECO:0000256" key="4">
    <source>
        <dbReference type="ARBA" id="ARBA00023163"/>
    </source>
</evidence>
<dbReference type="AlphaFoldDB" id="A0A8I1DRH7"/>
<dbReference type="PANTHER" id="PTHR30419">
    <property type="entry name" value="HTH-TYPE TRANSCRIPTIONAL REGULATOR YBHD"/>
    <property type="match status" value="1"/>
</dbReference>
<evidence type="ECO:0000256" key="1">
    <source>
        <dbReference type="ARBA" id="ARBA00009437"/>
    </source>
</evidence>
<reference evidence="6" key="1">
    <citation type="submission" date="2020-12" db="EMBL/GenBank/DDBJ databases">
        <title>Burkholderia cepacia complex in Mexico.</title>
        <authorList>
            <person name="Estrada P."/>
        </authorList>
    </citation>
    <scope>NUCLEOTIDE SEQUENCE</scope>
    <source>
        <strain evidence="6">871</strain>
    </source>
</reference>
<comment type="similarity">
    <text evidence="1">Belongs to the LysR transcriptional regulatory family.</text>
</comment>
<dbReference type="Pfam" id="PF00126">
    <property type="entry name" value="HTH_1"/>
    <property type="match status" value="1"/>
</dbReference>
<keyword evidence="2" id="KW-0805">Transcription regulation</keyword>
<dbReference type="Gene3D" id="1.10.10.10">
    <property type="entry name" value="Winged helix-like DNA-binding domain superfamily/Winged helix DNA-binding domain"/>
    <property type="match status" value="1"/>
</dbReference>
<organism evidence="6 7">
    <name type="scientific">Burkholderia cepacia</name>
    <name type="common">Pseudomonas cepacia</name>
    <dbReference type="NCBI Taxonomy" id="292"/>
    <lineage>
        <taxon>Bacteria</taxon>
        <taxon>Pseudomonadati</taxon>
        <taxon>Pseudomonadota</taxon>
        <taxon>Betaproteobacteria</taxon>
        <taxon>Burkholderiales</taxon>
        <taxon>Burkholderiaceae</taxon>
        <taxon>Burkholderia</taxon>
        <taxon>Burkholderia cepacia complex</taxon>
    </lineage>
</organism>
<sequence length="320" mass="35499">MDSRLIEYFLRVAELGSINKAAADLRLSQPALSRHIALLEHQVRAKLFTRTQGGVMLTDAGTLLLERARPILRQLTKLVEQVGDRAAGQLSIGIAPSWRYLFTSKYVPRLVAEYPGVSLRVHEGASHELREVMHSGMLDLAIVPFEGSPPQGYIHTPLVREPLILVGQKEAALQSDKPVPLSRLEELQFALPGKPNVVRTTVENALSRRGHDLKTLFEIDAMHLSMELARQGVADTITPCCAVSGNPYWEDSLSWSPIRGAYMTWALCENTARSHSQAVREGQRLIFQLVDEIVSSGLWLGAERLKKSHETSANELLEGT</sequence>
<dbReference type="Gene3D" id="3.40.190.290">
    <property type="match status" value="1"/>
</dbReference>
<evidence type="ECO:0000256" key="2">
    <source>
        <dbReference type="ARBA" id="ARBA00023015"/>
    </source>
</evidence>
<dbReference type="PROSITE" id="PS50931">
    <property type="entry name" value="HTH_LYSR"/>
    <property type="match status" value="1"/>
</dbReference>
<accession>A0A8I1DRH7</accession>
<dbReference type="RefSeq" id="WP_175849730.1">
    <property type="nucleotide sequence ID" value="NZ_CADDZZ010000046.1"/>
</dbReference>
<keyword evidence="4" id="KW-0804">Transcription</keyword>
<evidence type="ECO:0000313" key="7">
    <source>
        <dbReference type="Proteomes" id="UP000645612"/>
    </source>
</evidence>
<dbReference type="InterPro" id="IPR036390">
    <property type="entry name" value="WH_DNA-bd_sf"/>
</dbReference>
<dbReference type="EMBL" id="JAEDXG010000058">
    <property type="protein sequence ID" value="MBH9702025.1"/>
    <property type="molecule type" value="Genomic_DNA"/>
</dbReference>